<accession>X1I676</accession>
<sequence>MFIFPDLPGVDITANVDLEGAVLLIFLACTLFLGIHTIFKHKPKEVLEQE</sequence>
<reference evidence="2" key="1">
    <citation type="journal article" date="2014" name="Front. Microbiol.">
        <title>High frequency of phylogenetically diverse reductive dehalogenase-homologous genes in deep subseafloor sedimentary metagenomes.</title>
        <authorList>
            <person name="Kawai M."/>
            <person name="Futagami T."/>
            <person name="Toyoda A."/>
            <person name="Takaki Y."/>
            <person name="Nishi S."/>
            <person name="Hori S."/>
            <person name="Arai W."/>
            <person name="Tsubouchi T."/>
            <person name="Morono Y."/>
            <person name="Uchiyama I."/>
            <person name="Ito T."/>
            <person name="Fujiyama A."/>
            <person name="Inagaki F."/>
            <person name="Takami H."/>
        </authorList>
    </citation>
    <scope>NUCLEOTIDE SEQUENCE</scope>
    <source>
        <strain evidence="2">Expedition CK06-06</strain>
    </source>
</reference>
<dbReference type="AlphaFoldDB" id="X1I676"/>
<gene>
    <name evidence="2" type="ORF">S03H2_54204</name>
</gene>
<organism evidence="2">
    <name type="scientific">marine sediment metagenome</name>
    <dbReference type="NCBI Taxonomy" id="412755"/>
    <lineage>
        <taxon>unclassified sequences</taxon>
        <taxon>metagenomes</taxon>
        <taxon>ecological metagenomes</taxon>
    </lineage>
</organism>
<name>X1I676_9ZZZZ</name>
<evidence type="ECO:0000256" key="1">
    <source>
        <dbReference type="SAM" id="Phobius"/>
    </source>
</evidence>
<evidence type="ECO:0000313" key="2">
    <source>
        <dbReference type="EMBL" id="GAH64805.1"/>
    </source>
</evidence>
<feature type="transmembrane region" description="Helical" evidence="1">
    <location>
        <begin position="20"/>
        <end position="39"/>
    </location>
</feature>
<proteinExistence type="predicted"/>
<dbReference type="EMBL" id="BARU01034545">
    <property type="protein sequence ID" value="GAH64805.1"/>
    <property type="molecule type" value="Genomic_DNA"/>
</dbReference>
<comment type="caution">
    <text evidence="2">The sequence shown here is derived from an EMBL/GenBank/DDBJ whole genome shotgun (WGS) entry which is preliminary data.</text>
</comment>
<keyword evidence="1" id="KW-1133">Transmembrane helix</keyword>
<protein>
    <submittedName>
        <fullName evidence="2">Uncharacterized protein</fullName>
    </submittedName>
</protein>
<keyword evidence="1" id="KW-0472">Membrane</keyword>
<keyword evidence="1" id="KW-0812">Transmembrane</keyword>